<keyword evidence="2" id="KW-0472">Membrane</keyword>
<dbReference type="RefSeq" id="WP_208078988.1">
    <property type="nucleotide sequence ID" value="NZ_CP071869.1"/>
</dbReference>
<name>A0A975CPQ6_9FLAO</name>
<keyword evidence="2" id="KW-0812">Transmembrane</keyword>
<gene>
    <name evidence="3" type="ORF">J3359_01480</name>
</gene>
<dbReference type="AlphaFoldDB" id="A0A975CPQ6"/>
<evidence type="ECO:0000256" key="2">
    <source>
        <dbReference type="SAM" id="Phobius"/>
    </source>
</evidence>
<dbReference type="KEGG" id="pcea:J3359_01480"/>
<reference evidence="3 4" key="1">
    <citation type="submission" date="2021-03" db="EMBL/GenBank/DDBJ databases">
        <title>Complete genome of Polaribacter_sp.SM13.</title>
        <authorList>
            <person name="Jeong S.W."/>
            <person name="Bae J.W."/>
        </authorList>
    </citation>
    <scope>NUCLEOTIDE SEQUENCE [LARGE SCALE GENOMIC DNA]</scope>
    <source>
        <strain evidence="3 4">SM13</strain>
    </source>
</reference>
<proteinExistence type="predicted"/>
<organism evidence="3 4">
    <name type="scientific">Polaribacter cellanae</name>
    <dbReference type="NCBI Taxonomy" id="2818493"/>
    <lineage>
        <taxon>Bacteria</taxon>
        <taxon>Pseudomonadati</taxon>
        <taxon>Bacteroidota</taxon>
        <taxon>Flavobacteriia</taxon>
        <taxon>Flavobacteriales</taxon>
        <taxon>Flavobacteriaceae</taxon>
    </lineage>
</organism>
<keyword evidence="1" id="KW-0175">Coiled coil</keyword>
<evidence type="ECO:0008006" key="5">
    <source>
        <dbReference type="Google" id="ProtNLM"/>
    </source>
</evidence>
<dbReference type="EMBL" id="CP071869">
    <property type="protein sequence ID" value="QTE22972.1"/>
    <property type="molecule type" value="Genomic_DNA"/>
</dbReference>
<evidence type="ECO:0000313" key="3">
    <source>
        <dbReference type="EMBL" id="QTE22972.1"/>
    </source>
</evidence>
<keyword evidence="2" id="KW-1133">Transmembrane helix</keyword>
<feature type="transmembrane region" description="Helical" evidence="2">
    <location>
        <begin position="45"/>
        <end position="65"/>
    </location>
</feature>
<evidence type="ECO:0000313" key="4">
    <source>
        <dbReference type="Proteomes" id="UP000663920"/>
    </source>
</evidence>
<feature type="coiled-coil region" evidence="1">
    <location>
        <begin position="121"/>
        <end position="186"/>
    </location>
</feature>
<protein>
    <recommendedName>
        <fullName evidence="5">DUF4179 domain-containing protein</fullName>
    </recommendedName>
</protein>
<keyword evidence="4" id="KW-1185">Reference proteome</keyword>
<evidence type="ECO:0000256" key="1">
    <source>
        <dbReference type="SAM" id="Coils"/>
    </source>
</evidence>
<accession>A0A975CPQ6</accession>
<sequence length="189" mass="21711">MQQDIKEKLKGYKEPSVELSANHANKFEKLLMAEMHEQKSKKKNFKWLSIAASIVLLISLGIKFYPSKNIETVDTETGSAQKEISLGSISPEFETIEKYYKNSINLELSQLELTDDNKEIIDGYLTKIEELTKEYKSLTEELSTKGVNDSTIEALISNLQLRLQLLQRLKKQLKELKTLNKTQNETQII</sequence>
<dbReference type="Proteomes" id="UP000663920">
    <property type="component" value="Chromosome"/>
</dbReference>